<accession>A0A2T0M9H1</accession>
<reference evidence="2 3" key="1">
    <citation type="submission" date="2018-03" db="EMBL/GenBank/DDBJ databases">
        <title>Genomic Encyclopedia of Archaeal and Bacterial Type Strains, Phase II (KMG-II): from individual species to whole genera.</title>
        <authorList>
            <person name="Goeker M."/>
        </authorList>
    </citation>
    <scope>NUCLEOTIDE SEQUENCE [LARGE SCALE GENOMIC DNA]</scope>
    <source>
        <strain evidence="2 3">DSM 25027</strain>
    </source>
</reference>
<protein>
    <submittedName>
        <fullName evidence="2">Uncharacterized protein</fullName>
    </submittedName>
</protein>
<dbReference type="AlphaFoldDB" id="A0A2T0M9H1"/>
<evidence type="ECO:0000313" key="2">
    <source>
        <dbReference type="EMBL" id="PRX54154.1"/>
    </source>
</evidence>
<evidence type="ECO:0000313" key="3">
    <source>
        <dbReference type="Proteomes" id="UP000237640"/>
    </source>
</evidence>
<keyword evidence="3" id="KW-1185">Reference proteome</keyword>
<name>A0A2T0M9H1_9FLAO</name>
<evidence type="ECO:0000256" key="1">
    <source>
        <dbReference type="SAM" id="MobiDB-lite"/>
    </source>
</evidence>
<feature type="region of interest" description="Disordered" evidence="1">
    <location>
        <begin position="210"/>
        <end position="229"/>
    </location>
</feature>
<dbReference type="Proteomes" id="UP000237640">
    <property type="component" value="Unassembled WGS sequence"/>
</dbReference>
<gene>
    <name evidence="2" type="ORF">CLV81_2550</name>
</gene>
<sequence>MQTFKLMMKRIFFLFVLMSVVQVSAQKNIYENRRFDELTENHEVLAIVPFIANLDLEQEIPPMELKKLAEKEGYAVQNALETYFSQRKKRKKFNVDFQNIKDTNAVLNQNGIDYGNLDIYTTKQLCEILKVDGIISGNLNLNILLSKGVPTDFSFLDYFSGNADYGRIGVKVSDGETGKLLWKYEKAITKKTGKNTIELIDKMMKLASRKFPYDKEKKRKKKANQQQTP</sequence>
<dbReference type="EMBL" id="PVYX01000002">
    <property type="protein sequence ID" value="PRX54154.1"/>
    <property type="molecule type" value="Genomic_DNA"/>
</dbReference>
<proteinExistence type="predicted"/>
<comment type="caution">
    <text evidence="2">The sequence shown here is derived from an EMBL/GenBank/DDBJ whole genome shotgun (WGS) entry which is preliminary data.</text>
</comment>
<dbReference type="Gene3D" id="3.40.50.10610">
    <property type="entry name" value="ABC-type transport auxiliary lipoprotein component"/>
    <property type="match status" value="1"/>
</dbReference>
<organism evidence="2 3">
    <name type="scientific">Flagellimonas meridianipacifica</name>
    <dbReference type="NCBI Taxonomy" id="1080225"/>
    <lineage>
        <taxon>Bacteria</taxon>
        <taxon>Pseudomonadati</taxon>
        <taxon>Bacteroidota</taxon>
        <taxon>Flavobacteriia</taxon>
        <taxon>Flavobacteriales</taxon>
        <taxon>Flavobacteriaceae</taxon>
        <taxon>Flagellimonas</taxon>
    </lineage>
</organism>